<keyword evidence="2" id="KW-1185">Reference proteome</keyword>
<reference evidence="1" key="1">
    <citation type="submission" date="2021-03" db="EMBL/GenBank/DDBJ databases">
        <authorList>
            <person name="Tagirdzhanova G."/>
        </authorList>
    </citation>
    <scope>NUCLEOTIDE SEQUENCE</scope>
</reference>
<evidence type="ECO:0000313" key="2">
    <source>
        <dbReference type="Proteomes" id="UP000664169"/>
    </source>
</evidence>
<evidence type="ECO:0000313" key="1">
    <source>
        <dbReference type="EMBL" id="CAF9931063.1"/>
    </source>
</evidence>
<dbReference type="AlphaFoldDB" id="A0A8H3G0Q2"/>
<organism evidence="1 2">
    <name type="scientific">Gomphillus americanus</name>
    <dbReference type="NCBI Taxonomy" id="1940652"/>
    <lineage>
        <taxon>Eukaryota</taxon>
        <taxon>Fungi</taxon>
        <taxon>Dikarya</taxon>
        <taxon>Ascomycota</taxon>
        <taxon>Pezizomycotina</taxon>
        <taxon>Lecanoromycetes</taxon>
        <taxon>OSLEUM clade</taxon>
        <taxon>Ostropomycetidae</taxon>
        <taxon>Ostropales</taxon>
        <taxon>Graphidaceae</taxon>
        <taxon>Gomphilloideae</taxon>
        <taxon>Gomphillus</taxon>
    </lineage>
</organism>
<sequence>MSSKIMVDADVQPPLAPNLKSAINNSLLAHNAIPKIQAALLHQCQASGFTATLRQRTLELLRAGECNNYGEVMDKIIAELKLGSPDDSIAVNGKNGTDAGLKIPAEVIKNGIEIVRDAIEPVIQVGDKQD</sequence>
<protein>
    <submittedName>
        <fullName evidence="1">Uncharacterized protein</fullName>
    </submittedName>
</protein>
<dbReference type="EMBL" id="CAJPDQ010000037">
    <property type="protein sequence ID" value="CAF9931063.1"/>
    <property type="molecule type" value="Genomic_DNA"/>
</dbReference>
<comment type="caution">
    <text evidence="1">The sequence shown here is derived from an EMBL/GenBank/DDBJ whole genome shotgun (WGS) entry which is preliminary data.</text>
</comment>
<dbReference type="OrthoDB" id="5355007at2759"/>
<dbReference type="Proteomes" id="UP000664169">
    <property type="component" value="Unassembled WGS sequence"/>
</dbReference>
<proteinExistence type="predicted"/>
<gene>
    <name evidence="1" type="ORF">GOMPHAMPRED_005807</name>
</gene>
<name>A0A8H3G0Q2_9LECA</name>
<accession>A0A8H3G0Q2</accession>